<dbReference type="GO" id="GO:0050518">
    <property type="term" value="F:2-C-methyl-D-erythritol 4-phosphate cytidylyltransferase activity"/>
    <property type="evidence" value="ECO:0007669"/>
    <property type="project" value="TreeGrafter"/>
</dbReference>
<dbReference type="Proteomes" id="UP000291591">
    <property type="component" value="Unassembled WGS sequence"/>
</dbReference>
<organism evidence="3 4">
    <name type="scientific">Pseudonocardia sediminis</name>
    <dbReference type="NCBI Taxonomy" id="1397368"/>
    <lineage>
        <taxon>Bacteria</taxon>
        <taxon>Bacillati</taxon>
        <taxon>Actinomycetota</taxon>
        <taxon>Actinomycetes</taxon>
        <taxon>Pseudonocardiales</taxon>
        <taxon>Pseudonocardiaceae</taxon>
        <taxon>Pseudonocardia</taxon>
    </lineage>
</organism>
<dbReference type="InterPro" id="IPR029044">
    <property type="entry name" value="Nucleotide-diphossugar_trans"/>
</dbReference>
<accession>A0A4Q7V8H4</accession>
<comment type="caution">
    <text evidence="3">The sequence shown here is derived from an EMBL/GenBank/DDBJ whole genome shotgun (WGS) entry which is preliminary data.</text>
</comment>
<dbReference type="EMBL" id="SHKL01000001">
    <property type="protein sequence ID" value="RZT89153.1"/>
    <property type="molecule type" value="Genomic_DNA"/>
</dbReference>
<keyword evidence="2 3" id="KW-0548">Nucleotidyltransferase</keyword>
<evidence type="ECO:0000313" key="4">
    <source>
        <dbReference type="Proteomes" id="UP000291591"/>
    </source>
</evidence>
<dbReference type="AlphaFoldDB" id="A0A4Q7V8H4"/>
<dbReference type="InterPro" id="IPR034683">
    <property type="entry name" value="IspD/TarI"/>
</dbReference>
<protein>
    <submittedName>
        <fullName evidence="3">2-C-methyl-D-erythritol 4-phosphate cytidylyltransferase</fullName>
    </submittedName>
</protein>
<dbReference type="SUPFAM" id="SSF53448">
    <property type="entry name" value="Nucleotide-diphospho-sugar transferases"/>
    <property type="match status" value="1"/>
</dbReference>
<dbReference type="PANTHER" id="PTHR32125:SF4">
    <property type="entry name" value="2-C-METHYL-D-ERYTHRITOL 4-PHOSPHATE CYTIDYLYLTRANSFERASE, CHLOROPLASTIC"/>
    <property type="match status" value="1"/>
</dbReference>
<dbReference type="InterPro" id="IPR050088">
    <property type="entry name" value="IspD/TarI_cytidylyltransf_bact"/>
</dbReference>
<name>A0A4Q7V8H4_PSEST</name>
<reference evidence="3 4" key="1">
    <citation type="submission" date="2019-02" db="EMBL/GenBank/DDBJ databases">
        <title>Sequencing the genomes of 1000 actinobacteria strains.</title>
        <authorList>
            <person name="Klenk H.-P."/>
        </authorList>
    </citation>
    <scope>NUCLEOTIDE SEQUENCE [LARGE SCALE GENOMIC DNA]</scope>
    <source>
        <strain evidence="3 4">DSM 45779</strain>
    </source>
</reference>
<dbReference type="RefSeq" id="WP_130293491.1">
    <property type="nucleotide sequence ID" value="NZ_SHKL01000001.1"/>
</dbReference>
<dbReference type="Gene3D" id="3.90.550.10">
    <property type="entry name" value="Spore Coat Polysaccharide Biosynthesis Protein SpsA, Chain A"/>
    <property type="match status" value="1"/>
</dbReference>
<dbReference type="Pfam" id="PF01128">
    <property type="entry name" value="IspD"/>
    <property type="match status" value="1"/>
</dbReference>
<evidence type="ECO:0000256" key="2">
    <source>
        <dbReference type="ARBA" id="ARBA00022695"/>
    </source>
</evidence>
<proteinExistence type="predicted"/>
<dbReference type="OrthoDB" id="9802561at2"/>
<keyword evidence="1 3" id="KW-0808">Transferase</keyword>
<dbReference type="PANTHER" id="PTHR32125">
    <property type="entry name" value="2-C-METHYL-D-ERYTHRITOL 4-PHOSPHATE CYTIDYLYLTRANSFERASE, CHLOROPLASTIC"/>
    <property type="match status" value="1"/>
</dbReference>
<sequence>MTDRDGPTWAIVLAGGRSTRFGRLKQFEPLDGMRLVDHTVATARRTCDRVALVLPAGVEWDGEPVDALAVGGDHASESLRAGLAAVAGDAAVVLVNSPAHPLASDRLHHDVIAAVRAGADGAVPVLPMLDVVQRVVDGRVVATLPKDGTVLTQAPQAFRAAALRSAHADRPRPVENSGLLVERGHVVVTVRGDPANLHVATEDDLAAVRRLGSPVVATRTDVRLDRNNSPDD</sequence>
<gene>
    <name evidence="3" type="ORF">EV383_6112</name>
</gene>
<evidence type="ECO:0000313" key="3">
    <source>
        <dbReference type="EMBL" id="RZT89153.1"/>
    </source>
</evidence>
<evidence type="ECO:0000256" key="1">
    <source>
        <dbReference type="ARBA" id="ARBA00022679"/>
    </source>
</evidence>
<keyword evidence="4" id="KW-1185">Reference proteome</keyword>